<reference evidence="2 3" key="1">
    <citation type="submission" date="2019-03" db="EMBL/GenBank/DDBJ databases">
        <title>First draft genome of Liparis tanakae, snailfish: a comprehensive survey of snailfish specific genes.</title>
        <authorList>
            <person name="Kim W."/>
            <person name="Song I."/>
            <person name="Jeong J.-H."/>
            <person name="Kim D."/>
            <person name="Kim S."/>
            <person name="Ryu S."/>
            <person name="Song J.Y."/>
            <person name="Lee S.K."/>
        </authorList>
    </citation>
    <scope>NUCLEOTIDE SEQUENCE [LARGE SCALE GENOMIC DNA]</scope>
    <source>
        <tissue evidence="2">Muscle</tissue>
    </source>
</reference>
<accession>A0A4Z2G285</accession>
<dbReference type="EMBL" id="SRLO01000750">
    <property type="protein sequence ID" value="TNN47260.1"/>
    <property type="molecule type" value="Genomic_DNA"/>
</dbReference>
<dbReference type="AlphaFoldDB" id="A0A4Z2G285"/>
<comment type="caution">
    <text evidence="2">The sequence shown here is derived from an EMBL/GenBank/DDBJ whole genome shotgun (WGS) entry which is preliminary data.</text>
</comment>
<evidence type="ECO:0000313" key="2">
    <source>
        <dbReference type="EMBL" id="TNN47260.1"/>
    </source>
</evidence>
<feature type="region of interest" description="Disordered" evidence="1">
    <location>
        <begin position="212"/>
        <end position="254"/>
    </location>
</feature>
<organism evidence="2 3">
    <name type="scientific">Liparis tanakae</name>
    <name type="common">Tanaka's snailfish</name>
    <dbReference type="NCBI Taxonomy" id="230148"/>
    <lineage>
        <taxon>Eukaryota</taxon>
        <taxon>Metazoa</taxon>
        <taxon>Chordata</taxon>
        <taxon>Craniata</taxon>
        <taxon>Vertebrata</taxon>
        <taxon>Euteleostomi</taxon>
        <taxon>Actinopterygii</taxon>
        <taxon>Neopterygii</taxon>
        <taxon>Teleostei</taxon>
        <taxon>Neoteleostei</taxon>
        <taxon>Acanthomorphata</taxon>
        <taxon>Eupercaria</taxon>
        <taxon>Perciformes</taxon>
        <taxon>Cottioidei</taxon>
        <taxon>Cottales</taxon>
        <taxon>Liparidae</taxon>
        <taxon>Liparis</taxon>
    </lineage>
</organism>
<gene>
    <name evidence="2" type="ORF">EYF80_042526</name>
</gene>
<protein>
    <submittedName>
        <fullName evidence="2">Uncharacterized protein</fullName>
    </submittedName>
</protein>
<keyword evidence="3" id="KW-1185">Reference proteome</keyword>
<name>A0A4Z2G285_9TELE</name>
<evidence type="ECO:0000313" key="3">
    <source>
        <dbReference type="Proteomes" id="UP000314294"/>
    </source>
</evidence>
<sequence>MLQEEETMLQVETLQEEEETLQEEEATLQPLRPLQRWRKETCVEIFYFLLTSLFTGDPPTFTSSVSPLWKGESQCSSISSVSSDSSCSISISAVFRLASGDGSAPTAASTSSSHLGLSGGLCGVSPSPSPSDDPLASASGVRLDFSSSVSGCCTTSTTSTTSIFSSISSSFSFSSFSFSSTSSTCRLTPPEAGPHLALGGSVRVAAAERISPALASRPPGDGGSADVSPCRRPRGPERSLGREEQPEAGEAEPLGLLGAAVASAPGSEFSFSGELFWACVGPRVLL</sequence>
<feature type="compositionally biased region" description="Basic and acidic residues" evidence="1">
    <location>
        <begin position="234"/>
        <end position="245"/>
    </location>
</feature>
<evidence type="ECO:0000256" key="1">
    <source>
        <dbReference type="SAM" id="MobiDB-lite"/>
    </source>
</evidence>
<dbReference type="Proteomes" id="UP000314294">
    <property type="component" value="Unassembled WGS sequence"/>
</dbReference>
<proteinExistence type="predicted"/>